<dbReference type="Proteomes" id="UP001230156">
    <property type="component" value="Unassembled WGS sequence"/>
</dbReference>
<keyword evidence="8" id="KW-1185">Reference proteome</keyword>
<keyword evidence="3 6" id="KW-0812">Transmembrane</keyword>
<accession>A0ABU0YIX2</accession>
<dbReference type="PROSITE" id="PS51257">
    <property type="entry name" value="PROKAR_LIPOPROTEIN"/>
    <property type="match status" value="1"/>
</dbReference>
<evidence type="ECO:0000256" key="3">
    <source>
        <dbReference type="ARBA" id="ARBA00022692"/>
    </source>
</evidence>
<keyword evidence="5 6" id="KW-0472">Membrane</keyword>
<comment type="caution">
    <text evidence="7">The sequence shown here is derived from an EMBL/GenBank/DDBJ whole genome shotgun (WGS) entry which is preliminary data.</text>
</comment>
<gene>
    <name evidence="7" type="ORF">Q8A70_05515</name>
</gene>
<organism evidence="7 8">
    <name type="scientific">Dongia sedimenti</name>
    <dbReference type="NCBI Taxonomy" id="3064282"/>
    <lineage>
        <taxon>Bacteria</taxon>
        <taxon>Pseudomonadati</taxon>
        <taxon>Pseudomonadota</taxon>
        <taxon>Alphaproteobacteria</taxon>
        <taxon>Rhodospirillales</taxon>
        <taxon>Dongiaceae</taxon>
        <taxon>Dongia</taxon>
    </lineage>
</organism>
<sequence>MLRAIHPLVKLALCLAWIAACLAVFDPRFQIATALIAAAALVLLDRVSPILVLAMTVPFALFGIGFLTTNLAFHEEADFARHIAAHSLFAAPAWSVGITLFLRTIAIGLVSALFAVTTDPGAFVRTLMAYARLSPRVGYALFSVLQIVPELAAEARQIRLAHAMKRGRPPRRLVGPVEAARLLIPLLAFAIRRAGRAAIALEARGLGRAGQRTIVHVPVLGRRDLWFAVVAGGLLSLLLLGTLA</sequence>
<comment type="subcellular location">
    <subcellularLocation>
        <location evidence="1">Membrane</location>
        <topology evidence="1">Multi-pass membrane protein</topology>
    </subcellularLocation>
</comment>
<evidence type="ECO:0000256" key="1">
    <source>
        <dbReference type="ARBA" id="ARBA00004141"/>
    </source>
</evidence>
<dbReference type="CDD" id="cd16914">
    <property type="entry name" value="EcfT"/>
    <property type="match status" value="1"/>
</dbReference>
<name>A0ABU0YIX2_9PROT</name>
<dbReference type="RefSeq" id="WP_379954514.1">
    <property type="nucleotide sequence ID" value="NZ_JAUYVI010000002.1"/>
</dbReference>
<keyword evidence="4 6" id="KW-1133">Transmembrane helix</keyword>
<dbReference type="InterPro" id="IPR003339">
    <property type="entry name" value="ABC/ECF_trnsptr_transmembrane"/>
</dbReference>
<feature type="transmembrane region" description="Helical" evidence="6">
    <location>
        <begin position="50"/>
        <end position="73"/>
    </location>
</feature>
<protein>
    <submittedName>
        <fullName evidence="7">Energy-coupling factor transporter transmembrane component T</fullName>
    </submittedName>
</protein>
<evidence type="ECO:0000256" key="6">
    <source>
        <dbReference type="SAM" id="Phobius"/>
    </source>
</evidence>
<feature type="transmembrane region" description="Helical" evidence="6">
    <location>
        <begin position="225"/>
        <end position="243"/>
    </location>
</feature>
<evidence type="ECO:0000256" key="4">
    <source>
        <dbReference type="ARBA" id="ARBA00022989"/>
    </source>
</evidence>
<dbReference type="Pfam" id="PF02361">
    <property type="entry name" value="CbiQ"/>
    <property type="match status" value="1"/>
</dbReference>
<feature type="transmembrane region" description="Helical" evidence="6">
    <location>
        <begin position="94"/>
        <end position="116"/>
    </location>
</feature>
<evidence type="ECO:0000313" key="7">
    <source>
        <dbReference type="EMBL" id="MDQ7247110.1"/>
    </source>
</evidence>
<evidence type="ECO:0000256" key="2">
    <source>
        <dbReference type="ARBA" id="ARBA00008564"/>
    </source>
</evidence>
<proteinExistence type="inferred from homology"/>
<reference evidence="8" key="1">
    <citation type="submission" date="2023-08" db="EMBL/GenBank/DDBJ databases">
        <title>Rhodospirillaceae gen. nov., a novel taxon isolated from the Yangtze River Yuezi River estuary sludge.</title>
        <authorList>
            <person name="Ruan L."/>
        </authorList>
    </citation>
    <scope>NUCLEOTIDE SEQUENCE [LARGE SCALE GENOMIC DNA]</scope>
    <source>
        <strain evidence="8">R-7</strain>
    </source>
</reference>
<evidence type="ECO:0000256" key="5">
    <source>
        <dbReference type="ARBA" id="ARBA00023136"/>
    </source>
</evidence>
<comment type="similarity">
    <text evidence="2">Belongs to the CbiQ family.</text>
</comment>
<dbReference type="EMBL" id="JAUYVI010000002">
    <property type="protein sequence ID" value="MDQ7247110.1"/>
    <property type="molecule type" value="Genomic_DNA"/>
</dbReference>
<evidence type="ECO:0000313" key="8">
    <source>
        <dbReference type="Proteomes" id="UP001230156"/>
    </source>
</evidence>